<name>A0A6C0ICK6_9ZZZZ</name>
<protein>
    <submittedName>
        <fullName evidence="1">Uncharacterized protein</fullName>
    </submittedName>
</protein>
<accession>A0A6C0ICK6</accession>
<sequence length="230" mass="24723">MSLTQTQKVTIQYIAFPNSFGMTECVYVNQNGNIKKVPLSTVFLNSISFYSLITPLSTTSTVSSVPSTLSSGGTPTNVTTPVYLCTPNSTATDSSGNSQLQMGSLYWNFSGQDFYGYLVVLINLNCHQSPALYTYVNVLVSGYLSTTTSAATVSSVNPIVLSPNLEVYDPQAPPTYSSGSYFPSTYADPGTSNSIRAMLHGNIQLTFPAGPISSWINTSNQYFSASYSPF</sequence>
<dbReference type="AlphaFoldDB" id="A0A6C0ICK6"/>
<dbReference type="EMBL" id="MN740158">
    <property type="protein sequence ID" value="QHT90791.1"/>
    <property type="molecule type" value="Genomic_DNA"/>
</dbReference>
<evidence type="ECO:0000313" key="1">
    <source>
        <dbReference type="EMBL" id="QHT90791.1"/>
    </source>
</evidence>
<reference evidence="1" key="1">
    <citation type="journal article" date="2020" name="Nature">
        <title>Giant virus diversity and host interactions through global metagenomics.</title>
        <authorList>
            <person name="Schulz F."/>
            <person name="Roux S."/>
            <person name="Paez-Espino D."/>
            <person name="Jungbluth S."/>
            <person name="Walsh D.A."/>
            <person name="Denef V.J."/>
            <person name="McMahon K.D."/>
            <person name="Konstantinidis K.T."/>
            <person name="Eloe-Fadrosh E.A."/>
            <person name="Kyrpides N.C."/>
            <person name="Woyke T."/>
        </authorList>
    </citation>
    <scope>NUCLEOTIDE SEQUENCE</scope>
    <source>
        <strain evidence="1">GVMAG-M-3300023184-71</strain>
    </source>
</reference>
<organism evidence="1">
    <name type="scientific">viral metagenome</name>
    <dbReference type="NCBI Taxonomy" id="1070528"/>
    <lineage>
        <taxon>unclassified sequences</taxon>
        <taxon>metagenomes</taxon>
        <taxon>organismal metagenomes</taxon>
    </lineage>
</organism>
<proteinExistence type="predicted"/>